<proteinExistence type="predicted"/>
<accession>A0A101M2E4</accession>
<dbReference type="AlphaFoldDB" id="A0A101M2E4"/>
<sequence length="52" mass="6201">MNKVGRRTCHLFTSIGSWMISCRLAYLSRFRRERGLRNEGICLHTLWMDEKA</sequence>
<reference evidence="1" key="1">
    <citation type="journal article" date="2015" name="Genome Biol. Evol.">
        <title>Organellar Genomes of White Spruce (Picea glauca): Assembly and Annotation.</title>
        <authorList>
            <person name="Jackman S.D."/>
            <person name="Warren R.L."/>
            <person name="Gibb E.A."/>
            <person name="Vandervalk B.P."/>
            <person name="Mohamadi H."/>
            <person name="Chu J."/>
            <person name="Raymond A."/>
            <person name="Pleasance S."/>
            <person name="Coope R."/>
            <person name="Wildung M.R."/>
            <person name="Ritland C.E."/>
            <person name="Bousquet J."/>
            <person name="Jones S.J."/>
            <person name="Bohlmann J."/>
            <person name="Birol I."/>
        </authorList>
    </citation>
    <scope>NUCLEOTIDE SEQUENCE [LARGE SCALE GENOMIC DNA]</scope>
    <source>
        <tissue evidence="1">Flushing bud</tissue>
    </source>
</reference>
<protein>
    <submittedName>
        <fullName evidence="1">Uncharacterized protein</fullName>
    </submittedName>
</protein>
<evidence type="ECO:0000313" key="1">
    <source>
        <dbReference type="EMBL" id="KUM49620.1"/>
    </source>
</evidence>
<geneLocation type="mitochondrion" evidence="1"/>
<dbReference type="PROSITE" id="PS51257">
    <property type="entry name" value="PROKAR_LIPOPROTEIN"/>
    <property type="match status" value="1"/>
</dbReference>
<name>A0A101M2E4_PICGL</name>
<keyword evidence="1" id="KW-0496">Mitochondrion</keyword>
<organism evidence="1">
    <name type="scientific">Picea glauca</name>
    <name type="common">White spruce</name>
    <name type="synonym">Pinus glauca</name>
    <dbReference type="NCBI Taxonomy" id="3330"/>
    <lineage>
        <taxon>Eukaryota</taxon>
        <taxon>Viridiplantae</taxon>
        <taxon>Streptophyta</taxon>
        <taxon>Embryophyta</taxon>
        <taxon>Tracheophyta</taxon>
        <taxon>Spermatophyta</taxon>
        <taxon>Pinopsida</taxon>
        <taxon>Pinidae</taxon>
        <taxon>Conifers I</taxon>
        <taxon>Pinales</taxon>
        <taxon>Pinaceae</taxon>
        <taxon>Picea</taxon>
    </lineage>
</organism>
<comment type="caution">
    <text evidence="1">The sequence shown here is derived from an EMBL/GenBank/DDBJ whole genome shotgun (WGS) entry which is preliminary data.</text>
</comment>
<gene>
    <name evidence="1" type="ORF">ABT39_MTgene2845</name>
</gene>
<dbReference type="EMBL" id="LKAM01000002">
    <property type="protein sequence ID" value="KUM49620.1"/>
    <property type="molecule type" value="Genomic_DNA"/>
</dbReference>